<keyword evidence="3" id="KW-0732">Signal</keyword>
<proteinExistence type="predicted"/>
<keyword evidence="4 8" id="KW-0472">Membrane</keyword>
<evidence type="ECO:0000256" key="4">
    <source>
        <dbReference type="ARBA" id="ARBA00023136"/>
    </source>
</evidence>
<evidence type="ECO:0000313" key="9">
    <source>
        <dbReference type="EMBL" id="AHH11685.1"/>
    </source>
</evidence>
<dbReference type="InterPro" id="IPR000680">
    <property type="entry name" value="Borrelia_lipo"/>
</dbReference>
<evidence type="ECO:0000256" key="8">
    <source>
        <dbReference type="RuleBase" id="RU363105"/>
    </source>
</evidence>
<protein>
    <recommendedName>
        <fullName evidence="8">Variable large protein</fullName>
    </recommendedName>
</protein>
<name>W5SXQ0_9SPIR</name>
<sequence>MVLAAIINARKTVVHAAKAVGAVTGADILKAMVKAGGKAITLVNNTAGQASIGDADNAKDVVISGVIALRAVG</sequence>
<accession>W5SXQ0</accession>
<dbReference type="AlphaFoldDB" id="W5SXQ0"/>
<keyword evidence="6 8" id="KW-0998">Cell outer membrane</keyword>
<evidence type="ECO:0000256" key="5">
    <source>
        <dbReference type="ARBA" id="ARBA00023139"/>
    </source>
</evidence>
<evidence type="ECO:0000256" key="1">
    <source>
        <dbReference type="ARBA" id="ARBA00003932"/>
    </source>
</evidence>
<dbReference type="HOGENOM" id="CLU_2697259_0_0_12"/>
<dbReference type="SUPFAM" id="SSF74748">
    <property type="entry name" value="Variable surface antigen VlsE"/>
    <property type="match status" value="1"/>
</dbReference>
<reference evidence="9" key="1">
    <citation type="submission" date="2013-04" db="EMBL/GenBank/DDBJ databases">
        <title>Comparative Genomics of Relapsing Fever Spirochetes.</title>
        <authorList>
            <person name="Schwan T.G."/>
            <person name="Raffel S.J."/>
            <person name="Porcella S.F."/>
            <person name="Martens C.A."/>
            <person name="Bruno D.P."/>
            <person name="Ricklefs S.M."/>
            <person name="Barbian K.B."/>
        </authorList>
    </citation>
    <scope>NUCLEOTIDE SEQUENCE</scope>
    <source>
        <strain evidence="9">Co53</strain>
        <plasmid evidence="9">unnamed</plasmid>
    </source>
</reference>
<comment type="subcellular location">
    <subcellularLocation>
        <location evidence="2 8">Cell outer membrane</location>
        <topology evidence="2 8">Lipid-anchor</topology>
    </subcellularLocation>
</comment>
<organism evidence="9">
    <name type="scientific">Borrelia coriaceae ATCC 43381</name>
    <dbReference type="NCBI Taxonomy" id="1408429"/>
    <lineage>
        <taxon>Bacteria</taxon>
        <taxon>Pseudomonadati</taxon>
        <taxon>Spirochaetota</taxon>
        <taxon>Spirochaetia</taxon>
        <taxon>Spirochaetales</taxon>
        <taxon>Borreliaceae</taxon>
        <taxon>Borrelia</taxon>
    </lineage>
</organism>
<keyword evidence="5 8" id="KW-0564">Palmitate</keyword>
<evidence type="ECO:0000256" key="7">
    <source>
        <dbReference type="ARBA" id="ARBA00023288"/>
    </source>
</evidence>
<evidence type="ECO:0000256" key="2">
    <source>
        <dbReference type="ARBA" id="ARBA00004459"/>
    </source>
</evidence>
<dbReference type="EMBL" id="CP005765">
    <property type="protein sequence ID" value="AHH11685.1"/>
    <property type="molecule type" value="Genomic_DNA"/>
</dbReference>
<gene>
    <name evidence="9" type="ORF">BCO_0013515</name>
</gene>
<comment type="function">
    <text evidence="1 8">The Vlp and Vsp proteins are antigenically distinct proteins, only one vlp or vsp gene is transcriptionally active at any one time. Switching between these genes is a mechanism of host immune response evasion.</text>
</comment>
<keyword evidence="7 8" id="KW-0449">Lipoprotein</keyword>
<evidence type="ECO:0000256" key="3">
    <source>
        <dbReference type="ARBA" id="ARBA00022729"/>
    </source>
</evidence>
<keyword evidence="9" id="KW-0614">Plasmid</keyword>
<dbReference type="Pfam" id="PF00921">
    <property type="entry name" value="Lipoprotein_2"/>
    <property type="match status" value="1"/>
</dbReference>
<evidence type="ECO:0000256" key="6">
    <source>
        <dbReference type="ARBA" id="ARBA00023237"/>
    </source>
</evidence>
<dbReference type="GO" id="GO:0009279">
    <property type="term" value="C:cell outer membrane"/>
    <property type="evidence" value="ECO:0007669"/>
    <property type="project" value="UniProtKB-SubCell"/>
</dbReference>
<geneLocation type="plasmid" evidence="9">
    <name>unnamed</name>
</geneLocation>